<gene>
    <name evidence="1" type="ORF">TQ35_0006525</name>
</gene>
<organism evidence="1 2">
    <name type="scientific">Candidatus Aramenus sulfurataquae</name>
    <dbReference type="NCBI Taxonomy" id="1326980"/>
    <lineage>
        <taxon>Archaea</taxon>
        <taxon>Thermoproteota</taxon>
        <taxon>Thermoprotei</taxon>
        <taxon>Sulfolobales</taxon>
        <taxon>Sulfolobaceae</taxon>
        <taxon>Candidatus Aramenus</taxon>
    </lineage>
</organism>
<evidence type="ECO:0000313" key="2">
    <source>
        <dbReference type="Proteomes" id="UP000053480"/>
    </source>
</evidence>
<accession>A0ACC6TPW0</accession>
<sequence>MSVLVITLLYLGIMLILAKVAEEGFSRLGLIPFVGSIFLGILLGPGVTGAIQVNQIVSFISSLGIVLLLFLAGVEEISVDHDIPKNVIPASALQLVIPLVVVLLVVIRMGLPSPFVVLVPLIMTSAGPLTRLLIDLGIGKERVGTTLFYQATLVEIVSVVIFSIFLQSRGDLLPTTLEILGLIISIFAVGPFIAKFLEKVESYVKVREIEFASVISVILIVGFLADYLKFNSAISALFLGFLLRNYFKDRPDLLEKLRGFTYGFFEPLFFVSIGLYFVRLTPQLLLSSLVLMTAVISSKFLSGFMSSRLVNVDPILNGLGTSVKGGVDVSLLITALNAGAISSQEYSYSTLAISFSALLVPILFKLRGGFKVAKPSRARLNTRLKEVLNQIPLITVSCESYLREVIEKINERGLRGIVVVNNGRPMGVLSVSTLLEINPEDYGRLRACEVPLDEVVIVDEKARVLDVLRKFRETEAIVIAVMSNGKLRATVYERELFRLLSS</sequence>
<name>A0ACC6TPW0_9CREN</name>
<evidence type="ECO:0000313" key="1">
    <source>
        <dbReference type="EMBL" id="MEW9491839.1"/>
    </source>
</evidence>
<dbReference type="Proteomes" id="UP000053480">
    <property type="component" value="Unassembled WGS sequence"/>
</dbReference>
<dbReference type="EMBL" id="JZWS03000008">
    <property type="protein sequence ID" value="MEW9491839.1"/>
    <property type="molecule type" value="Genomic_DNA"/>
</dbReference>
<comment type="caution">
    <text evidence="1">The sequence shown here is derived from an EMBL/GenBank/DDBJ whole genome shotgun (WGS) entry which is preliminary data.</text>
</comment>
<proteinExistence type="predicted"/>
<protein>
    <submittedName>
        <fullName evidence="1">Cation:proton antiporter</fullName>
    </submittedName>
</protein>
<reference evidence="1" key="1">
    <citation type="submission" date="2024-07" db="EMBL/GenBank/DDBJ databases">
        <title>Metagenome and Metagenome-Assembled Genomes of Archaea from a hot spring from the geothermal field of Los Azufres, Mexico.</title>
        <authorList>
            <person name="Marin-Paredes R."/>
            <person name="Martinez-Romero E."/>
            <person name="Servin-Garciduenas L.E."/>
        </authorList>
    </citation>
    <scope>NUCLEOTIDE SEQUENCE</scope>
    <source>
        <strain evidence="1">AZ1-454</strain>
    </source>
</reference>